<dbReference type="Proteomes" id="UP001500665">
    <property type="component" value="Unassembled WGS sequence"/>
</dbReference>
<keyword evidence="4" id="KW-1185">Reference proteome</keyword>
<protein>
    <submittedName>
        <fullName evidence="3">Uncharacterized protein</fullName>
    </submittedName>
</protein>
<gene>
    <name evidence="3" type="ORF">GCM10009550_68300</name>
</gene>
<feature type="transmembrane region" description="Helical" evidence="2">
    <location>
        <begin position="12"/>
        <end position="35"/>
    </location>
</feature>
<feature type="transmembrane region" description="Helical" evidence="2">
    <location>
        <begin position="116"/>
        <end position="135"/>
    </location>
</feature>
<keyword evidence="2" id="KW-1133">Transmembrane helix</keyword>
<evidence type="ECO:0000256" key="2">
    <source>
        <dbReference type="SAM" id="Phobius"/>
    </source>
</evidence>
<evidence type="ECO:0000313" key="3">
    <source>
        <dbReference type="EMBL" id="GAA0966311.1"/>
    </source>
</evidence>
<evidence type="ECO:0000256" key="1">
    <source>
        <dbReference type="SAM" id="MobiDB-lite"/>
    </source>
</evidence>
<keyword evidence="2" id="KW-0472">Membrane</keyword>
<keyword evidence="2" id="KW-0812">Transmembrane</keyword>
<proteinExistence type="predicted"/>
<comment type="caution">
    <text evidence="3">The sequence shown here is derived from an EMBL/GenBank/DDBJ whole genome shotgun (WGS) entry which is preliminary data.</text>
</comment>
<organism evidence="3 4">
    <name type="scientific">Actinocorallia libanotica</name>
    <dbReference type="NCBI Taxonomy" id="46162"/>
    <lineage>
        <taxon>Bacteria</taxon>
        <taxon>Bacillati</taxon>
        <taxon>Actinomycetota</taxon>
        <taxon>Actinomycetes</taxon>
        <taxon>Streptosporangiales</taxon>
        <taxon>Thermomonosporaceae</taxon>
        <taxon>Actinocorallia</taxon>
    </lineage>
</organism>
<reference evidence="3 4" key="1">
    <citation type="journal article" date="2019" name="Int. J. Syst. Evol. Microbiol.">
        <title>The Global Catalogue of Microorganisms (GCM) 10K type strain sequencing project: providing services to taxonomists for standard genome sequencing and annotation.</title>
        <authorList>
            <consortium name="The Broad Institute Genomics Platform"/>
            <consortium name="The Broad Institute Genome Sequencing Center for Infectious Disease"/>
            <person name="Wu L."/>
            <person name="Ma J."/>
        </authorList>
    </citation>
    <scope>NUCLEOTIDE SEQUENCE [LARGE SCALE GENOMIC DNA]</scope>
    <source>
        <strain evidence="3 4">JCM 10696</strain>
    </source>
</reference>
<dbReference type="EMBL" id="BAAAHH010000043">
    <property type="protein sequence ID" value="GAA0966311.1"/>
    <property type="molecule type" value="Genomic_DNA"/>
</dbReference>
<feature type="transmembrane region" description="Helical" evidence="2">
    <location>
        <begin position="47"/>
        <end position="68"/>
    </location>
</feature>
<feature type="transmembrane region" description="Helical" evidence="2">
    <location>
        <begin position="80"/>
        <end position="104"/>
    </location>
</feature>
<accession>A0ABN1RWI4</accession>
<dbReference type="RefSeq" id="WP_344245999.1">
    <property type="nucleotide sequence ID" value="NZ_BAAAHH010000043.1"/>
</dbReference>
<feature type="compositionally biased region" description="Low complexity" evidence="1">
    <location>
        <begin position="165"/>
        <end position="274"/>
    </location>
</feature>
<feature type="region of interest" description="Disordered" evidence="1">
    <location>
        <begin position="165"/>
        <end position="303"/>
    </location>
</feature>
<name>A0ABN1RWI4_9ACTN</name>
<evidence type="ECO:0000313" key="4">
    <source>
        <dbReference type="Proteomes" id="UP001500665"/>
    </source>
</evidence>
<sequence length="303" mass="32343">MNTEALQKLREPAAFALIGAAGLQLLAGLINLFSYGGFTGSAYSESAGYGLFANLQLALAVVAAVILATWGRTSPQARNVVLTALGVAGGALLFGLLSLLAGLVAEGPGGASKAAMFFWAVSKLVVCGAAAYFVFLHFQQLQPARPAPVQGMGGQVYGAQPQYGQDSYGQQQYGQPGQQYGGQPQYGQDPYGQQQGQPQYGAPEQQQQYGAPEQQQYGQPGQQYGQPPAQPDYGQQQGQPGQQGQPDYGQPQQQYGQPQQGQQQYGQQQADQGQWTRQFGGEEPTAQPQQNDQNWYRGDQGPQ</sequence>